<proteinExistence type="predicted"/>
<keyword evidence="2" id="KW-1185">Reference proteome</keyword>
<evidence type="ECO:0000313" key="2">
    <source>
        <dbReference type="Proteomes" id="UP000703295"/>
    </source>
</evidence>
<sequence length="280" mass="33371">MSFLSTSPEINGERYKKHPIFEMLDDLISFYEDLSYNVTEAPISNINFGLDLDSHILSSLGGTLNSIKFLLLQGRINDAYSLLRKYDDGILTNLYIICYINRNYHPERLLSDNIGFQDLYVEKIMKWSRDIEKFPQSNKMIEYIKKYDSLSNLNDLIDFEGVYKRIRQRCNDNVHFNSLYFVMLNDNSLYLSNYRLKELDQFMSFLQHFFIFHFIYLFSLKEEYMSSSDYIDALECGLSPKEESLYWVAPYIQEIFDKYIKPNRMDLASYLMKHTCMKLK</sequence>
<protein>
    <submittedName>
        <fullName evidence="1">Uncharacterized protein</fullName>
    </submittedName>
</protein>
<dbReference type="Proteomes" id="UP000703295">
    <property type="component" value="Unassembled WGS sequence"/>
</dbReference>
<name>A0ABS2EU77_9BACE</name>
<dbReference type="RefSeq" id="WP_204475282.1">
    <property type="nucleotide sequence ID" value="NZ_JACJJW010000009.1"/>
</dbReference>
<organism evidence="1 2">
    <name type="scientific">Bacteroides mediterraneensis</name>
    <dbReference type="NCBI Taxonomy" id="1841856"/>
    <lineage>
        <taxon>Bacteria</taxon>
        <taxon>Pseudomonadati</taxon>
        <taxon>Bacteroidota</taxon>
        <taxon>Bacteroidia</taxon>
        <taxon>Bacteroidales</taxon>
        <taxon>Bacteroidaceae</taxon>
        <taxon>Bacteroides</taxon>
    </lineage>
</organism>
<gene>
    <name evidence="1" type="ORF">H6A31_05200</name>
</gene>
<evidence type="ECO:0000313" key="1">
    <source>
        <dbReference type="EMBL" id="MBM6758088.1"/>
    </source>
</evidence>
<dbReference type="EMBL" id="JACJJW010000009">
    <property type="protein sequence ID" value="MBM6758088.1"/>
    <property type="molecule type" value="Genomic_DNA"/>
</dbReference>
<accession>A0ABS2EU77</accession>
<reference evidence="1 2" key="1">
    <citation type="journal article" date="2021" name="Sci. Rep.">
        <title>The distribution of antibiotic resistance genes in chicken gut microbiota commensals.</title>
        <authorList>
            <person name="Juricova H."/>
            <person name="Matiasovicova J."/>
            <person name="Kubasova T."/>
            <person name="Cejkova D."/>
            <person name="Rychlik I."/>
        </authorList>
    </citation>
    <scope>NUCLEOTIDE SEQUENCE [LARGE SCALE GENOMIC DNA]</scope>
    <source>
        <strain evidence="1 2">An801</strain>
    </source>
</reference>
<comment type="caution">
    <text evidence="1">The sequence shown here is derived from an EMBL/GenBank/DDBJ whole genome shotgun (WGS) entry which is preliminary data.</text>
</comment>